<dbReference type="InterPro" id="IPR006626">
    <property type="entry name" value="PbH1"/>
</dbReference>
<feature type="compositionally biased region" description="Gly residues" evidence="12">
    <location>
        <begin position="476"/>
        <end position="504"/>
    </location>
</feature>
<dbReference type="SUPFAM" id="SSF51126">
    <property type="entry name" value="Pectin lyase-like"/>
    <property type="match status" value="1"/>
</dbReference>
<keyword evidence="3" id="KW-0964">Secreted</keyword>
<feature type="compositionally biased region" description="Low complexity" evidence="12">
    <location>
        <begin position="90"/>
        <end position="110"/>
    </location>
</feature>
<keyword evidence="5" id="KW-0677">Repeat</keyword>
<dbReference type="GO" id="GO:0004650">
    <property type="term" value="F:polygalacturonase activity"/>
    <property type="evidence" value="ECO:0007669"/>
    <property type="project" value="InterPro"/>
</dbReference>
<feature type="signal peptide" evidence="13">
    <location>
        <begin position="1"/>
        <end position="27"/>
    </location>
</feature>
<evidence type="ECO:0000313" key="15">
    <source>
        <dbReference type="Proteomes" id="UP000323386"/>
    </source>
</evidence>
<keyword evidence="8" id="KW-0325">Glycoprotein</keyword>
<dbReference type="GO" id="GO:0071555">
    <property type="term" value="P:cell wall organization"/>
    <property type="evidence" value="ECO:0007669"/>
    <property type="project" value="UniProtKB-KW"/>
</dbReference>
<dbReference type="EMBL" id="OOIP01000001">
    <property type="protein sequence ID" value="SPO35218.1"/>
    <property type="molecule type" value="Genomic_DNA"/>
</dbReference>
<evidence type="ECO:0000256" key="9">
    <source>
        <dbReference type="ARBA" id="ARBA00023295"/>
    </source>
</evidence>
<dbReference type="Pfam" id="PF00295">
    <property type="entry name" value="Glyco_hydro_28"/>
    <property type="match status" value="1"/>
</dbReference>
<proteinExistence type="inferred from homology"/>
<evidence type="ECO:0000256" key="10">
    <source>
        <dbReference type="ARBA" id="ARBA00023316"/>
    </source>
</evidence>
<comment type="subcellular location">
    <subcellularLocation>
        <location evidence="1">Secreted</location>
    </subcellularLocation>
</comment>
<keyword evidence="7" id="KW-1015">Disulfide bond</keyword>
<evidence type="ECO:0000256" key="4">
    <source>
        <dbReference type="ARBA" id="ARBA00022729"/>
    </source>
</evidence>
<evidence type="ECO:0000256" key="3">
    <source>
        <dbReference type="ARBA" id="ARBA00022525"/>
    </source>
</evidence>
<evidence type="ECO:0000256" key="11">
    <source>
        <dbReference type="RuleBase" id="RU361169"/>
    </source>
</evidence>
<dbReference type="InterPro" id="IPR000743">
    <property type="entry name" value="Glyco_hydro_28"/>
</dbReference>
<dbReference type="Gene3D" id="2.160.20.10">
    <property type="entry name" value="Single-stranded right-handed beta-helix, Pectin lyase-like"/>
    <property type="match status" value="1"/>
</dbReference>
<dbReference type="GO" id="GO:0005576">
    <property type="term" value="C:extracellular region"/>
    <property type="evidence" value="ECO:0007669"/>
    <property type="project" value="UniProtKB-SubCell"/>
</dbReference>
<accession>A0A5C3ESJ2</accession>
<comment type="similarity">
    <text evidence="2 11">Belongs to the glycosyl hydrolase 28 family.</text>
</comment>
<evidence type="ECO:0000256" key="13">
    <source>
        <dbReference type="SAM" id="SignalP"/>
    </source>
</evidence>
<evidence type="ECO:0000256" key="2">
    <source>
        <dbReference type="ARBA" id="ARBA00008834"/>
    </source>
</evidence>
<evidence type="ECO:0000256" key="6">
    <source>
        <dbReference type="ARBA" id="ARBA00022801"/>
    </source>
</evidence>
<dbReference type="PANTHER" id="PTHR31736">
    <property type="match status" value="1"/>
</dbReference>
<feature type="chain" id="PRO_5023045315" evidence="13">
    <location>
        <begin position="28"/>
        <end position="504"/>
    </location>
</feature>
<keyword evidence="9 11" id="KW-0326">Glycosidase</keyword>
<protein>
    <submittedName>
        <fullName evidence="14">Uncharacterized protein</fullName>
    </submittedName>
</protein>
<dbReference type="PANTHER" id="PTHR31736:SF19">
    <property type="entry name" value="PECTIN LYASE SUPERFAMILY PROTEIN-RELATED"/>
    <property type="match status" value="1"/>
</dbReference>
<keyword evidence="6 11" id="KW-0378">Hydrolase</keyword>
<evidence type="ECO:0000256" key="8">
    <source>
        <dbReference type="ARBA" id="ARBA00023180"/>
    </source>
</evidence>
<evidence type="ECO:0000256" key="12">
    <source>
        <dbReference type="SAM" id="MobiDB-lite"/>
    </source>
</evidence>
<dbReference type="InterPro" id="IPR012334">
    <property type="entry name" value="Pectin_lyas_fold"/>
</dbReference>
<reference evidence="14 15" key="1">
    <citation type="submission" date="2018-03" db="EMBL/GenBank/DDBJ databases">
        <authorList>
            <person name="Guldener U."/>
        </authorList>
    </citation>
    <scope>NUCLEOTIDE SEQUENCE [LARGE SCALE GENOMIC DNA]</scope>
    <source>
        <strain evidence="14 15">DAOM196992</strain>
    </source>
</reference>
<organism evidence="14 15">
    <name type="scientific">Pseudozyma flocculosa</name>
    <dbReference type="NCBI Taxonomy" id="84751"/>
    <lineage>
        <taxon>Eukaryota</taxon>
        <taxon>Fungi</taxon>
        <taxon>Dikarya</taxon>
        <taxon>Basidiomycota</taxon>
        <taxon>Ustilaginomycotina</taxon>
        <taxon>Ustilaginomycetes</taxon>
        <taxon>Ustilaginales</taxon>
        <taxon>Ustilaginaceae</taxon>
        <taxon>Pseudozyma</taxon>
    </lineage>
</organism>
<sequence length="504" mass="52090">MRFSLCFSTLVVLLCVVLVIFPDGCQALNHHDRIRKVRSSGGLHRRDLSTGADNGGQPGSTSSDGTAASTQPGDAGSQMGGKTKKVKNGASSDQSSTSASTSSSTSPSTAGKKICSIADHGANSNADIGPALQAAFSQCVLPNGNGANTVLAIPQGDWILRSHVVLRGGNDFVVQWDGVVTLPHDESLGIGPMIQFLGCQRILVTGSGKFVGGGVNWRAKGLSLNRPNLINFYRCKDSEITGIHLDDAPMFFLGLSVSSGMKVHDMLFTSPPPYMGSTDAIDVQCANCQIYNLDITNGDDSVVMKTPSSNVEVRNITIQQGYGIGIGTAGKNGVFDISNIHASDIRLINAKAGLYVKSYPSASGVIRNVTMENVTLKNVAKPIAIDPFWQGGSMDTPDASNKASTLVIRDFTLKDWDGTGDSTTRPVIFLNGSPAAPMQNMVFEDVHLTKEGGRQPSIVTKNACGSGLPQIQSCGSGSGTGGGSGSGGGGGSGSGGDGGSGSKN</sequence>
<dbReference type="SMART" id="SM00710">
    <property type="entry name" value="PbH1"/>
    <property type="match status" value="4"/>
</dbReference>
<evidence type="ECO:0000256" key="1">
    <source>
        <dbReference type="ARBA" id="ARBA00004613"/>
    </source>
</evidence>
<dbReference type="OrthoDB" id="2268901at2759"/>
<dbReference type="Proteomes" id="UP000323386">
    <property type="component" value="Unassembled WGS sequence"/>
</dbReference>
<keyword evidence="15" id="KW-1185">Reference proteome</keyword>
<feature type="region of interest" description="Disordered" evidence="12">
    <location>
        <begin position="470"/>
        <end position="504"/>
    </location>
</feature>
<dbReference type="GO" id="GO:0046576">
    <property type="term" value="F:rhamnogalacturonan alpha-L-rhamnopyranosyl-(1-&gt;4)-alpha-D-galactopyranosyluronide lyase activity"/>
    <property type="evidence" value="ECO:0007669"/>
    <property type="project" value="UniProtKB-ARBA"/>
</dbReference>
<name>A0A5C3ESJ2_9BASI</name>
<feature type="compositionally biased region" description="Low complexity" evidence="12">
    <location>
        <begin position="59"/>
        <end position="70"/>
    </location>
</feature>
<gene>
    <name evidence="14" type="ORF">PSFLO_00689</name>
</gene>
<dbReference type="GO" id="GO:0045490">
    <property type="term" value="P:pectin catabolic process"/>
    <property type="evidence" value="ECO:0007669"/>
    <property type="project" value="UniProtKB-ARBA"/>
</dbReference>
<feature type="region of interest" description="Disordered" evidence="12">
    <location>
        <begin position="38"/>
        <end position="111"/>
    </location>
</feature>
<keyword evidence="4 13" id="KW-0732">Signal</keyword>
<evidence type="ECO:0000256" key="5">
    <source>
        <dbReference type="ARBA" id="ARBA00022737"/>
    </source>
</evidence>
<dbReference type="InterPro" id="IPR011050">
    <property type="entry name" value="Pectin_lyase_fold/virulence"/>
</dbReference>
<evidence type="ECO:0000256" key="7">
    <source>
        <dbReference type="ARBA" id="ARBA00023157"/>
    </source>
</evidence>
<evidence type="ECO:0000313" key="14">
    <source>
        <dbReference type="EMBL" id="SPO35218.1"/>
    </source>
</evidence>
<keyword evidence="10" id="KW-0961">Cell wall biogenesis/degradation</keyword>
<dbReference type="AlphaFoldDB" id="A0A5C3ESJ2"/>